<dbReference type="EMBL" id="KB456264">
    <property type="protein sequence ID" value="EMF12498.1"/>
    <property type="molecule type" value="Genomic_DNA"/>
</dbReference>
<dbReference type="GeneID" id="27906046"/>
<dbReference type="RefSeq" id="XP_016760619.1">
    <property type="nucleotide sequence ID" value="XM_016908909.1"/>
</dbReference>
<evidence type="ECO:0000313" key="1">
    <source>
        <dbReference type="EMBL" id="EMF12498.1"/>
    </source>
</evidence>
<protein>
    <submittedName>
        <fullName evidence="1">Uncharacterized protein</fullName>
    </submittedName>
</protein>
<dbReference type="Proteomes" id="UP000016931">
    <property type="component" value="Unassembled WGS sequence"/>
</dbReference>
<evidence type="ECO:0000313" key="2">
    <source>
        <dbReference type="Proteomes" id="UP000016931"/>
    </source>
</evidence>
<organism evidence="1 2">
    <name type="scientific">Sphaerulina musiva (strain SO2202)</name>
    <name type="common">Poplar stem canker fungus</name>
    <name type="synonym">Septoria musiva</name>
    <dbReference type="NCBI Taxonomy" id="692275"/>
    <lineage>
        <taxon>Eukaryota</taxon>
        <taxon>Fungi</taxon>
        <taxon>Dikarya</taxon>
        <taxon>Ascomycota</taxon>
        <taxon>Pezizomycotina</taxon>
        <taxon>Dothideomycetes</taxon>
        <taxon>Dothideomycetidae</taxon>
        <taxon>Mycosphaerellales</taxon>
        <taxon>Mycosphaerellaceae</taxon>
        <taxon>Sphaerulina</taxon>
    </lineage>
</organism>
<accession>M3CFB0</accession>
<dbReference type="HOGENOM" id="CLU_2672688_0_0_1"/>
<sequence>MAKLTECTVSQALSPFLFVRRAATKQHWTDRQLHVHLQPYDMVVFLSNQLNHSTMAVEGDPYDEERWSICFHQRN</sequence>
<dbReference type="OrthoDB" id="361797at2759"/>
<proteinExistence type="predicted"/>
<dbReference type="AlphaFoldDB" id="M3CFB0"/>
<name>M3CFB0_SPHMS</name>
<reference evidence="1 2" key="1">
    <citation type="journal article" date="2012" name="PLoS Pathog.">
        <title>Diverse lifestyles and strategies of plant pathogenesis encoded in the genomes of eighteen Dothideomycetes fungi.</title>
        <authorList>
            <person name="Ohm R.A."/>
            <person name="Feau N."/>
            <person name="Henrissat B."/>
            <person name="Schoch C.L."/>
            <person name="Horwitz B.A."/>
            <person name="Barry K.W."/>
            <person name="Condon B.J."/>
            <person name="Copeland A.C."/>
            <person name="Dhillon B."/>
            <person name="Glaser F."/>
            <person name="Hesse C.N."/>
            <person name="Kosti I."/>
            <person name="LaButti K."/>
            <person name="Lindquist E.A."/>
            <person name="Lucas S."/>
            <person name="Salamov A.A."/>
            <person name="Bradshaw R.E."/>
            <person name="Ciuffetti L."/>
            <person name="Hamelin R.C."/>
            <person name="Kema G.H.J."/>
            <person name="Lawrence C."/>
            <person name="Scott J.A."/>
            <person name="Spatafora J.W."/>
            <person name="Turgeon B.G."/>
            <person name="de Wit P.J.G.M."/>
            <person name="Zhong S."/>
            <person name="Goodwin S.B."/>
            <person name="Grigoriev I.V."/>
        </authorList>
    </citation>
    <scope>NUCLEOTIDE SEQUENCE [LARGE SCALE GENOMIC DNA]</scope>
    <source>
        <strain evidence="1 2">SO2202</strain>
    </source>
</reference>
<keyword evidence="2" id="KW-1185">Reference proteome</keyword>
<gene>
    <name evidence="1" type="ORF">SEPMUDRAFT_43969</name>
</gene>